<evidence type="ECO:0000313" key="2">
    <source>
        <dbReference type="EMBL" id="PIY68590.1"/>
    </source>
</evidence>
<reference evidence="3" key="1">
    <citation type="submission" date="2017-09" db="EMBL/GenBank/DDBJ databases">
        <title>Depth-based differentiation of microbial function through sediment-hosted aquifers and enrichment of novel symbionts in the deep terrestrial subsurface.</title>
        <authorList>
            <person name="Probst A.J."/>
            <person name="Ladd B."/>
            <person name="Jarett J.K."/>
            <person name="Geller-Mcgrath D.E."/>
            <person name="Sieber C.M.K."/>
            <person name="Emerson J.B."/>
            <person name="Anantharaman K."/>
            <person name="Thomas B.C."/>
            <person name="Malmstrom R."/>
            <person name="Stieglmeier M."/>
            <person name="Klingl A."/>
            <person name="Woyke T."/>
            <person name="Ryan C.M."/>
            <person name="Banfield J.F."/>
        </authorList>
    </citation>
    <scope>NUCLEOTIDE SEQUENCE [LARGE SCALE GENOMIC DNA]</scope>
</reference>
<evidence type="ECO:0000313" key="3">
    <source>
        <dbReference type="Proteomes" id="UP000230108"/>
    </source>
</evidence>
<proteinExistence type="predicted"/>
<gene>
    <name evidence="2" type="ORF">COY90_05120</name>
</gene>
<keyword evidence="1" id="KW-0812">Transmembrane</keyword>
<dbReference type="Proteomes" id="UP000230108">
    <property type="component" value="Unassembled WGS sequence"/>
</dbReference>
<organism evidence="2 3">
    <name type="scientific">Candidatus Roizmanbacteria bacterium CG_4_10_14_0_8_um_filter_39_9</name>
    <dbReference type="NCBI Taxonomy" id="1974829"/>
    <lineage>
        <taxon>Bacteria</taxon>
        <taxon>Candidatus Roizmaniibacteriota</taxon>
    </lineage>
</organism>
<sequence>MNNTISVRKIRYFIKDYWGVIATVVSLSVVALLVFSVYASYKQTNNNLEIIVQEVALLKNRTDALRYNKALTEDQITTYNQILTMLIPETEDYFSIIYALDEISTQTGFNIVGYTVDFLHSTREKITITVEGRGNIDSFLNFLQNYQFEGGRLVTSEKIQFSGSVTTTKVSLNFYNKKFTFNESVVPQLNKKDLDRLESIKQKISVSFKNGSAQPQEYETKNNPF</sequence>
<evidence type="ECO:0000256" key="1">
    <source>
        <dbReference type="SAM" id="Phobius"/>
    </source>
</evidence>
<keyword evidence="1" id="KW-1133">Transmembrane helix</keyword>
<comment type="caution">
    <text evidence="2">The sequence shown here is derived from an EMBL/GenBank/DDBJ whole genome shotgun (WGS) entry which is preliminary data.</text>
</comment>
<keyword evidence="1" id="KW-0472">Membrane</keyword>
<dbReference type="AlphaFoldDB" id="A0A2M7QCJ8"/>
<dbReference type="EMBL" id="PFLF01000109">
    <property type="protein sequence ID" value="PIY68590.1"/>
    <property type="molecule type" value="Genomic_DNA"/>
</dbReference>
<feature type="transmembrane region" description="Helical" evidence="1">
    <location>
        <begin position="17"/>
        <end position="41"/>
    </location>
</feature>
<protein>
    <submittedName>
        <fullName evidence="2">Uncharacterized protein</fullName>
    </submittedName>
</protein>
<name>A0A2M7QCJ8_9BACT</name>
<accession>A0A2M7QCJ8</accession>